<dbReference type="Proteomes" id="UP000299102">
    <property type="component" value="Unassembled WGS sequence"/>
</dbReference>
<gene>
    <name evidence="3" type="ORF">EVAR_82562_1</name>
</gene>
<evidence type="ECO:0000256" key="2">
    <source>
        <dbReference type="SAM" id="SignalP"/>
    </source>
</evidence>
<sequence length="182" mass="19285">MKGKAPSIRATAIICVLIVPSTTLIVGPDVQEGRVNPLLSSAEIAVGGARAAVHQFRVELDSVQDAVGEPVRRSPGSHVNGVRLVNKTFLCIAHRGLSVQNGFVNSAKFARHRVLTREKSRHSNQPGGKPITAAPSAAGVYLAARRAEGREGAPMDDLKPPKITRDNSTKGQLDEGKSQSGR</sequence>
<feature type="region of interest" description="Disordered" evidence="1">
    <location>
        <begin position="115"/>
        <end position="182"/>
    </location>
</feature>
<feature type="signal peptide" evidence="2">
    <location>
        <begin position="1"/>
        <end position="23"/>
    </location>
</feature>
<organism evidence="3 4">
    <name type="scientific">Eumeta variegata</name>
    <name type="common">Bagworm moth</name>
    <name type="synonym">Eumeta japonica</name>
    <dbReference type="NCBI Taxonomy" id="151549"/>
    <lineage>
        <taxon>Eukaryota</taxon>
        <taxon>Metazoa</taxon>
        <taxon>Ecdysozoa</taxon>
        <taxon>Arthropoda</taxon>
        <taxon>Hexapoda</taxon>
        <taxon>Insecta</taxon>
        <taxon>Pterygota</taxon>
        <taxon>Neoptera</taxon>
        <taxon>Endopterygota</taxon>
        <taxon>Lepidoptera</taxon>
        <taxon>Glossata</taxon>
        <taxon>Ditrysia</taxon>
        <taxon>Tineoidea</taxon>
        <taxon>Psychidae</taxon>
        <taxon>Oiketicinae</taxon>
        <taxon>Eumeta</taxon>
    </lineage>
</organism>
<evidence type="ECO:0000313" key="3">
    <source>
        <dbReference type="EMBL" id="GBP30820.1"/>
    </source>
</evidence>
<proteinExistence type="predicted"/>
<reference evidence="3 4" key="1">
    <citation type="journal article" date="2019" name="Commun. Biol.">
        <title>The bagworm genome reveals a unique fibroin gene that provides high tensile strength.</title>
        <authorList>
            <person name="Kono N."/>
            <person name="Nakamura H."/>
            <person name="Ohtoshi R."/>
            <person name="Tomita M."/>
            <person name="Numata K."/>
            <person name="Arakawa K."/>
        </authorList>
    </citation>
    <scope>NUCLEOTIDE SEQUENCE [LARGE SCALE GENOMIC DNA]</scope>
</reference>
<comment type="caution">
    <text evidence="3">The sequence shown here is derived from an EMBL/GenBank/DDBJ whole genome shotgun (WGS) entry which is preliminary data.</text>
</comment>
<feature type="compositionally biased region" description="Basic and acidic residues" evidence="1">
    <location>
        <begin position="145"/>
        <end position="182"/>
    </location>
</feature>
<keyword evidence="2" id="KW-0732">Signal</keyword>
<evidence type="ECO:0000256" key="1">
    <source>
        <dbReference type="SAM" id="MobiDB-lite"/>
    </source>
</evidence>
<evidence type="ECO:0000313" key="4">
    <source>
        <dbReference type="Proteomes" id="UP000299102"/>
    </source>
</evidence>
<feature type="chain" id="PRO_5020036952" evidence="2">
    <location>
        <begin position="24"/>
        <end position="182"/>
    </location>
</feature>
<protein>
    <submittedName>
        <fullName evidence="3">Uncharacterized protein</fullName>
    </submittedName>
</protein>
<dbReference type="EMBL" id="BGZK01000237">
    <property type="protein sequence ID" value="GBP30820.1"/>
    <property type="molecule type" value="Genomic_DNA"/>
</dbReference>
<dbReference type="AlphaFoldDB" id="A0A4C1UX60"/>
<accession>A0A4C1UX60</accession>
<keyword evidence="4" id="KW-1185">Reference proteome</keyword>
<name>A0A4C1UX60_EUMVA</name>